<name>A0A371HZV9_MUCPR</name>
<dbReference type="Proteomes" id="UP000257109">
    <property type="component" value="Unassembled WGS sequence"/>
</dbReference>
<dbReference type="AlphaFoldDB" id="A0A371HZV9"/>
<sequence>MLLKKSLDTQAQKIVSCVTLYPSMEDTDTNTPNQCELYVDKEAPHLIAIGDADARVLVPIDEVQMVGQALNTFIA</sequence>
<gene>
    <name evidence="1" type="ORF">CR513_07454</name>
</gene>
<dbReference type="EMBL" id="QJKJ01001297">
    <property type="protein sequence ID" value="RDY08326.1"/>
    <property type="molecule type" value="Genomic_DNA"/>
</dbReference>
<keyword evidence="2" id="KW-1185">Reference proteome</keyword>
<organism evidence="1 2">
    <name type="scientific">Mucuna pruriens</name>
    <name type="common">Velvet bean</name>
    <name type="synonym">Dolichos pruriens</name>
    <dbReference type="NCBI Taxonomy" id="157652"/>
    <lineage>
        <taxon>Eukaryota</taxon>
        <taxon>Viridiplantae</taxon>
        <taxon>Streptophyta</taxon>
        <taxon>Embryophyta</taxon>
        <taxon>Tracheophyta</taxon>
        <taxon>Spermatophyta</taxon>
        <taxon>Magnoliopsida</taxon>
        <taxon>eudicotyledons</taxon>
        <taxon>Gunneridae</taxon>
        <taxon>Pentapetalae</taxon>
        <taxon>rosids</taxon>
        <taxon>fabids</taxon>
        <taxon>Fabales</taxon>
        <taxon>Fabaceae</taxon>
        <taxon>Papilionoideae</taxon>
        <taxon>50 kb inversion clade</taxon>
        <taxon>NPAAA clade</taxon>
        <taxon>indigoferoid/millettioid clade</taxon>
        <taxon>Phaseoleae</taxon>
        <taxon>Mucuna</taxon>
    </lineage>
</organism>
<proteinExistence type="predicted"/>
<evidence type="ECO:0000313" key="1">
    <source>
        <dbReference type="EMBL" id="RDY08326.1"/>
    </source>
</evidence>
<feature type="non-terminal residue" evidence="1">
    <location>
        <position position="1"/>
    </location>
</feature>
<accession>A0A371HZV9</accession>
<protein>
    <submittedName>
        <fullName evidence="1">Uncharacterized protein</fullName>
    </submittedName>
</protein>
<evidence type="ECO:0000313" key="2">
    <source>
        <dbReference type="Proteomes" id="UP000257109"/>
    </source>
</evidence>
<reference evidence="1" key="1">
    <citation type="submission" date="2018-05" db="EMBL/GenBank/DDBJ databases">
        <title>Draft genome of Mucuna pruriens seed.</title>
        <authorList>
            <person name="Nnadi N.E."/>
            <person name="Vos R."/>
            <person name="Hasami M.H."/>
            <person name="Devisetty U.K."/>
            <person name="Aguiy J.C."/>
        </authorList>
    </citation>
    <scope>NUCLEOTIDE SEQUENCE [LARGE SCALE GENOMIC DNA]</scope>
    <source>
        <strain evidence="1">JCA_2017</strain>
    </source>
</reference>
<comment type="caution">
    <text evidence="1">The sequence shown here is derived from an EMBL/GenBank/DDBJ whole genome shotgun (WGS) entry which is preliminary data.</text>
</comment>